<dbReference type="GO" id="GO:0008270">
    <property type="term" value="F:zinc ion binding"/>
    <property type="evidence" value="ECO:0007669"/>
    <property type="project" value="UniProtKB-UniRule"/>
</dbReference>
<dbReference type="CDD" id="cd01285">
    <property type="entry name" value="nucleoside_deaminase"/>
    <property type="match status" value="1"/>
</dbReference>
<dbReference type="Gene3D" id="3.40.140.10">
    <property type="entry name" value="Cytidine Deaminase, domain 2"/>
    <property type="match status" value="1"/>
</dbReference>
<evidence type="ECO:0000256" key="2">
    <source>
        <dbReference type="ARBA" id="ARBA00011738"/>
    </source>
</evidence>
<feature type="binding site" evidence="8">
    <location>
        <position position="82"/>
    </location>
    <ligand>
        <name>Zn(2+)</name>
        <dbReference type="ChEBI" id="CHEBI:29105"/>
        <note>catalytic</note>
    </ligand>
</feature>
<evidence type="ECO:0000256" key="8">
    <source>
        <dbReference type="HAMAP-Rule" id="MF_00972"/>
    </source>
</evidence>
<dbReference type="PANTHER" id="PTHR11079">
    <property type="entry name" value="CYTOSINE DEAMINASE FAMILY MEMBER"/>
    <property type="match status" value="1"/>
</dbReference>
<keyword evidence="4 8" id="KW-0479">Metal-binding</keyword>
<evidence type="ECO:0000313" key="10">
    <source>
        <dbReference type="EMBL" id="PDX84602.1"/>
    </source>
</evidence>
<comment type="subunit">
    <text evidence="2 8">Homodimer.</text>
</comment>
<keyword evidence="3 8" id="KW-0819">tRNA processing</keyword>
<dbReference type="PANTHER" id="PTHR11079:SF202">
    <property type="entry name" value="TRNA-SPECIFIC ADENOSINE DEAMINASE"/>
    <property type="match status" value="1"/>
</dbReference>
<dbReference type="GO" id="GO:0052717">
    <property type="term" value="F:tRNA-specific adenosine-34 deaminase activity"/>
    <property type="evidence" value="ECO:0007669"/>
    <property type="project" value="UniProtKB-UniRule"/>
</dbReference>
<dbReference type="InterPro" id="IPR028883">
    <property type="entry name" value="tRNA_aden_deaminase"/>
</dbReference>
<reference evidence="10 11" key="1">
    <citation type="journal article" date="2017" name="Front. Microbiol.">
        <title>New Insights into the Diversity of the Genus Faecalibacterium.</title>
        <authorList>
            <person name="Benevides L."/>
            <person name="Burman S."/>
            <person name="Martin R."/>
            <person name="Robert V."/>
            <person name="Thomas M."/>
            <person name="Miquel S."/>
            <person name="Chain F."/>
            <person name="Sokol H."/>
            <person name="Bermudez-Humaran L.G."/>
            <person name="Morrison M."/>
            <person name="Langella P."/>
            <person name="Azevedo V.A."/>
            <person name="Chatel J.M."/>
            <person name="Soares S."/>
        </authorList>
    </citation>
    <scope>NUCLEOTIDE SEQUENCE [LARGE SCALE GENOMIC DNA]</scope>
    <source>
        <strain evidence="10 11">CNCM I 4644</strain>
    </source>
</reference>
<evidence type="ECO:0000256" key="4">
    <source>
        <dbReference type="ARBA" id="ARBA00022723"/>
    </source>
</evidence>
<evidence type="ECO:0000256" key="5">
    <source>
        <dbReference type="ARBA" id="ARBA00022801"/>
    </source>
</evidence>
<comment type="similarity">
    <text evidence="1">Belongs to the cytidine and deoxycytidylate deaminase family. ADAT2 subfamily.</text>
</comment>
<dbReference type="EMBL" id="NMTZ01000013">
    <property type="protein sequence ID" value="PDX84602.1"/>
    <property type="molecule type" value="Genomic_DNA"/>
</dbReference>
<feature type="binding site" evidence="8">
    <location>
        <position position="85"/>
    </location>
    <ligand>
        <name>Zn(2+)</name>
        <dbReference type="ChEBI" id="CHEBI:29105"/>
        <note>catalytic</note>
    </ligand>
</feature>
<keyword evidence="6 8" id="KW-0862">Zinc</keyword>
<dbReference type="Pfam" id="PF14437">
    <property type="entry name" value="MafB19-deam"/>
    <property type="match status" value="1"/>
</dbReference>
<organism evidence="10 11">
    <name type="scientific">Faecalibacterium prausnitzii</name>
    <dbReference type="NCBI Taxonomy" id="853"/>
    <lineage>
        <taxon>Bacteria</taxon>
        <taxon>Bacillati</taxon>
        <taxon>Bacillota</taxon>
        <taxon>Clostridia</taxon>
        <taxon>Eubacteriales</taxon>
        <taxon>Oscillospiraceae</taxon>
        <taxon>Faecalibacterium</taxon>
    </lineage>
</organism>
<dbReference type="InterPro" id="IPR016192">
    <property type="entry name" value="APOBEC/CMP_deaminase_Zn-bd"/>
</dbReference>
<dbReference type="EC" id="3.5.4.33" evidence="8"/>
<evidence type="ECO:0000256" key="6">
    <source>
        <dbReference type="ARBA" id="ARBA00022833"/>
    </source>
</evidence>
<dbReference type="PROSITE" id="PS00903">
    <property type="entry name" value="CYT_DCMP_DEAMINASES_1"/>
    <property type="match status" value="1"/>
</dbReference>
<name>A0A2A7AZY3_9FIRM</name>
<protein>
    <recommendedName>
        <fullName evidence="8">tRNA-specific adenosine deaminase</fullName>
        <ecNumber evidence="8">3.5.4.33</ecNumber>
    </recommendedName>
</protein>
<keyword evidence="5 8" id="KW-0378">Hydrolase</keyword>
<dbReference type="HAMAP" id="MF_00972">
    <property type="entry name" value="tRNA_aden_deaminase"/>
    <property type="match status" value="1"/>
</dbReference>
<dbReference type="Proteomes" id="UP000220480">
    <property type="component" value="Unassembled WGS sequence"/>
</dbReference>
<feature type="binding site" evidence="8">
    <location>
        <position position="52"/>
    </location>
    <ligand>
        <name>Zn(2+)</name>
        <dbReference type="ChEBI" id="CHEBI:29105"/>
        <note>catalytic</note>
    </ligand>
</feature>
<feature type="active site" description="Proton donor" evidence="8">
    <location>
        <position position="54"/>
    </location>
</feature>
<accession>A0A2A7AZY3</accession>
<dbReference type="GO" id="GO:0002100">
    <property type="term" value="P:tRNA wobble adenosine to inosine editing"/>
    <property type="evidence" value="ECO:0007669"/>
    <property type="project" value="UniProtKB-UniRule"/>
</dbReference>
<sequence>MTDFELMGLALEEAGKAAALGEVPVGAVVARHGEVVATAHNTRETEKNALHHAELLAIDAACKALGGWRLWECELFVTLEPCPMCAGGIINSRLRRVVYGAADTKAGCCGSVTDLFALPFNHHPVVEKGLREAEAQQLLQAFFVSLREKRAGRPRWKPPVPENRGK</sequence>
<gene>
    <name evidence="8" type="primary">tadA</name>
    <name evidence="10" type="ORF">CGS59_04965</name>
</gene>
<comment type="caution">
    <text evidence="10">The sequence shown here is derived from an EMBL/GenBank/DDBJ whole genome shotgun (WGS) entry which is preliminary data.</text>
</comment>
<feature type="domain" description="CMP/dCMP-type deaminase" evidence="9">
    <location>
        <begin position="1"/>
        <end position="146"/>
    </location>
</feature>
<comment type="cofactor">
    <cofactor evidence="8">
        <name>Zn(2+)</name>
        <dbReference type="ChEBI" id="CHEBI:29105"/>
    </cofactor>
    <text evidence="8">Binds 1 zinc ion per subunit.</text>
</comment>
<proteinExistence type="inferred from homology"/>
<dbReference type="InterPro" id="IPR002125">
    <property type="entry name" value="CMP_dCMP_dom"/>
</dbReference>
<dbReference type="PROSITE" id="PS51747">
    <property type="entry name" value="CYT_DCMP_DEAMINASES_2"/>
    <property type="match status" value="1"/>
</dbReference>
<dbReference type="RefSeq" id="WP_097779134.1">
    <property type="nucleotide sequence ID" value="NZ_NMTZ01000013.1"/>
</dbReference>
<evidence type="ECO:0000313" key="11">
    <source>
        <dbReference type="Proteomes" id="UP000220480"/>
    </source>
</evidence>
<dbReference type="InterPro" id="IPR016193">
    <property type="entry name" value="Cytidine_deaminase-like"/>
</dbReference>
<comment type="catalytic activity">
    <reaction evidence="7 8">
        <text>adenosine(34) in tRNA + H2O + H(+) = inosine(34) in tRNA + NH4(+)</text>
        <dbReference type="Rhea" id="RHEA:43168"/>
        <dbReference type="Rhea" id="RHEA-COMP:10373"/>
        <dbReference type="Rhea" id="RHEA-COMP:10374"/>
        <dbReference type="ChEBI" id="CHEBI:15377"/>
        <dbReference type="ChEBI" id="CHEBI:15378"/>
        <dbReference type="ChEBI" id="CHEBI:28938"/>
        <dbReference type="ChEBI" id="CHEBI:74411"/>
        <dbReference type="ChEBI" id="CHEBI:82852"/>
        <dbReference type="EC" id="3.5.4.33"/>
    </reaction>
</comment>
<dbReference type="AlphaFoldDB" id="A0A2A7AZY3"/>
<evidence type="ECO:0000256" key="1">
    <source>
        <dbReference type="ARBA" id="ARBA00010669"/>
    </source>
</evidence>
<comment type="function">
    <text evidence="8">Catalyzes the deamination of adenosine to inosine at the wobble position 34 of tRNA(Arg2).</text>
</comment>
<dbReference type="InterPro" id="IPR058535">
    <property type="entry name" value="MafB19-deam"/>
</dbReference>
<dbReference type="SUPFAM" id="SSF53927">
    <property type="entry name" value="Cytidine deaminase-like"/>
    <property type="match status" value="1"/>
</dbReference>
<evidence type="ECO:0000259" key="9">
    <source>
        <dbReference type="PROSITE" id="PS51747"/>
    </source>
</evidence>
<evidence type="ECO:0000256" key="3">
    <source>
        <dbReference type="ARBA" id="ARBA00022694"/>
    </source>
</evidence>
<evidence type="ECO:0000256" key="7">
    <source>
        <dbReference type="ARBA" id="ARBA00048045"/>
    </source>
</evidence>